<dbReference type="InterPro" id="IPR050768">
    <property type="entry name" value="UPF0353/GerABKA_families"/>
</dbReference>
<keyword evidence="3" id="KW-0812">Transmembrane</keyword>
<feature type="transmembrane region" description="Helical" evidence="3">
    <location>
        <begin position="274"/>
        <end position="296"/>
    </location>
</feature>
<dbReference type="GO" id="GO:0016020">
    <property type="term" value="C:membrane"/>
    <property type="evidence" value="ECO:0007669"/>
    <property type="project" value="InterPro"/>
</dbReference>
<dbReference type="PANTHER" id="PTHR22550">
    <property type="entry name" value="SPORE GERMINATION PROTEIN"/>
    <property type="match status" value="1"/>
</dbReference>
<dbReference type="GO" id="GO:0009847">
    <property type="term" value="P:spore germination"/>
    <property type="evidence" value="ECO:0007669"/>
    <property type="project" value="InterPro"/>
</dbReference>
<accession>A0A223D4J9</accession>
<dbReference type="KEGG" id="tab:CIG75_17225"/>
<feature type="transmembrane region" description="Helical" evidence="3">
    <location>
        <begin position="346"/>
        <end position="364"/>
    </location>
</feature>
<evidence type="ECO:0000313" key="4">
    <source>
        <dbReference type="EMBL" id="ASS76528.1"/>
    </source>
</evidence>
<evidence type="ECO:0000256" key="3">
    <source>
        <dbReference type="SAM" id="Phobius"/>
    </source>
</evidence>
<reference evidence="4 5" key="1">
    <citation type="journal article" date="2015" name="Int. J. Syst. Evol. Microbiol.">
        <title>Tumebacillus algifaecis sp. nov., isolated from decomposing algal scum.</title>
        <authorList>
            <person name="Wu Y.F."/>
            <person name="Zhang B."/>
            <person name="Xing P."/>
            <person name="Wu Q.L."/>
            <person name="Liu S.J."/>
        </authorList>
    </citation>
    <scope>NUCLEOTIDE SEQUENCE [LARGE SCALE GENOMIC DNA]</scope>
    <source>
        <strain evidence="4 5">THMBR28</strain>
    </source>
</reference>
<dbReference type="PIRSF" id="PIRSF005690">
    <property type="entry name" value="GerBA"/>
    <property type="match status" value="1"/>
</dbReference>
<evidence type="ECO:0000256" key="1">
    <source>
        <dbReference type="ARBA" id="ARBA00005278"/>
    </source>
</evidence>
<protein>
    <submittedName>
        <fullName evidence="4">Uncharacterized protein</fullName>
    </submittedName>
</protein>
<dbReference type="InterPro" id="IPR004995">
    <property type="entry name" value="Spore_Ger"/>
</dbReference>
<gene>
    <name evidence="4" type="ORF">CIG75_17225</name>
</gene>
<feature type="transmembrane region" description="Helical" evidence="3">
    <location>
        <begin position="316"/>
        <end position="334"/>
    </location>
</feature>
<organism evidence="4 5">
    <name type="scientific">Tumebacillus algifaecis</name>
    <dbReference type="NCBI Taxonomy" id="1214604"/>
    <lineage>
        <taxon>Bacteria</taxon>
        <taxon>Bacillati</taxon>
        <taxon>Bacillota</taxon>
        <taxon>Bacilli</taxon>
        <taxon>Bacillales</taxon>
        <taxon>Alicyclobacillaceae</taxon>
        <taxon>Tumebacillus</taxon>
    </lineage>
</organism>
<feature type="transmembrane region" description="Helical" evidence="3">
    <location>
        <begin position="370"/>
        <end position="388"/>
    </location>
</feature>
<dbReference type="AlphaFoldDB" id="A0A223D4J9"/>
<dbReference type="Proteomes" id="UP000214688">
    <property type="component" value="Chromosome"/>
</dbReference>
<evidence type="ECO:0000313" key="5">
    <source>
        <dbReference type="Proteomes" id="UP000214688"/>
    </source>
</evidence>
<dbReference type="PANTHER" id="PTHR22550:SF5">
    <property type="entry name" value="LEUCINE ZIPPER PROTEIN 4"/>
    <property type="match status" value="1"/>
</dbReference>
<evidence type="ECO:0000256" key="2">
    <source>
        <dbReference type="ARBA" id="ARBA00023136"/>
    </source>
</evidence>
<proteinExistence type="inferred from homology"/>
<sequence>MQEVSALSDTISLASLEKLGDFQKQSIRLLEHDVCFLFLHTLVDAHQTKQQLFTWSAEAVTRAWDVEMLLVRIEGEAISSDQLTAALVNGMAILQFPDRAQYIQFVPIRKKFDRSITESQTQSVVQGAQNSFTEDLNTNIALLRKQSVTPELIYRPVTLGTHSKRSAAMLYLEGTANPELVDQVWQAIQKGAKLKHHTSQSMLKTLQQKWWNPFPTVYSTELPHEATHLLQEGRVLVFLDQYPMAMAAPGLLQDAFGLAEDRNYPSIITYFFRIFRVIAFIIAITAPSLYVALIAVNPEVLRIQLALSIAQSREGVPYPALVEVLLMMLVMELVMEASVRLPKSIGPTVTMVGGIVLGQAVVQAQLVSNLLIIVISAMTIANFSIIGYQNAVAVRLVKYALLIITTIYGLIGMIVGVAWCIAFISGMTTFGIPYLSIMKVKEGSHE</sequence>
<dbReference type="Pfam" id="PF03323">
    <property type="entry name" value="GerA"/>
    <property type="match status" value="1"/>
</dbReference>
<comment type="similarity">
    <text evidence="1">Belongs to the GerABKA family.</text>
</comment>
<dbReference type="EMBL" id="CP022657">
    <property type="protein sequence ID" value="ASS76528.1"/>
    <property type="molecule type" value="Genomic_DNA"/>
</dbReference>
<keyword evidence="5" id="KW-1185">Reference proteome</keyword>
<keyword evidence="3" id="KW-1133">Transmembrane helix</keyword>
<name>A0A223D4J9_9BACL</name>
<keyword evidence="2 3" id="KW-0472">Membrane</keyword>
<feature type="transmembrane region" description="Helical" evidence="3">
    <location>
        <begin position="400"/>
        <end position="424"/>
    </location>
</feature>